<reference evidence="6" key="1">
    <citation type="journal article" date="2022" name="Int. J. Syst. Evol. Microbiol.">
        <title>Anaeromyxobacter oryzae sp. nov., Anaeromyxobacter diazotrophicus sp. nov. and Anaeromyxobacter paludicola sp. nov., isolated from paddy soils.</title>
        <authorList>
            <person name="Itoh H."/>
            <person name="Xu Z."/>
            <person name="Mise K."/>
            <person name="Masuda Y."/>
            <person name="Ushijima N."/>
            <person name="Hayakawa C."/>
            <person name="Shiratori Y."/>
            <person name="Senoo K."/>
        </authorList>
    </citation>
    <scope>NUCLEOTIDE SEQUENCE [LARGE SCALE GENOMIC DNA]</scope>
    <source>
        <strain evidence="6">Red630</strain>
    </source>
</reference>
<dbReference type="Pfam" id="PF01551">
    <property type="entry name" value="Peptidase_M23"/>
    <property type="match status" value="1"/>
</dbReference>
<feature type="coiled-coil region" evidence="1">
    <location>
        <begin position="65"/>
        <end position="99"/>
    </location>
</feature>
<protein>
    <recommendedName>
        <fullName evidence="4">M23ase beta-sheet core domain-containing protein</fullName>
    </recommendedName>
</protein>
<dbReference type="PANTHER" id="PTHR21666:SF270">
    <property type="entry name" value="MUREIN HYDROLASE ACTIVATOR ENVC"/>
    <property type="match status" value="1"/>
</dbReference>
<dbReference type="RefSeq" id="WP_248345992.1">
    <property type="nucleotide sequence ID" value="NZ_AP025592.1"/>
</dbReference>
<dbReference type="EMBL" id="AP025592">
    <property type="protein sequence ID" value="BDG08774.1"/>
    <property type="molecule type" value="Genomic_DNA"/>
</dbReference>
<evidence type="ECO:0000259" key="4">
    <source>
        <dbReference type="Pfam" id="PF01551"/>
    </source>
</evidence>
<evidence type="ECO:0000256" key="3">
    <source>
        <dbReference type="SAM" id="Phobius"/>
    </source>
</evidence>
<gene>
    <name evidence="5" type="ORF">AMPC_18870</name>
</gene>
<keyword evidence="3" id="KW-0812">Transmembrane</keyword>
<name>A0ABM7XA92_9BACT</name>
<evidence type="ECO:0000256" key="1">
    <source>
        <dbReference type="SAM" id="Coils"/>
    </source>
</evidence>
<keyword evidence="3" id="KW-0472">Membrane</keyword>
<evidence type="ECO:0000313" key="6">
    <source>
        <dbReference type="Proteomes" id="UP001162734"/>
    </source>
</evidence>
<feature type="compositionally biased region" description="Pro residues" evidence="2">
    <location>
        <begin position="138"/>
        <end position="148"/>
    </location>
</feature>
<feature type="compositionally biased region" description="Low complexity" evidence="2">
    <location>
        <begin position="124"/>
        <end position="137"/>
    </location>
</feature>
<keyword evidence="6" id="KW-1185">Reference proteome</keyword>
<evidence type="ECO:0000256" key="2">
    <source>
        <dbReference type="SAM" id="MobiDB-lite"/>
    </source>
</evidence>
<dbReference type="InterPro" id="IPR011055">
    <property type="entry name" value="Dup_hybrid_motif"/>
</dbReference>
<keyword evidence="1" id="KW-0175">Coiled coil</keyword>
<evidence type="ECO:0000313" key="5">
    <source>
        <dbReference type="EMBL" id="BDG08774.1"/>
    </source>
</evidence>
<feature type="domain" description="M23ase beta-sheet core" evidence="4">
    <location>
        <begin position="220"/>
        <end position="314"/>
    </location>
</feature>
<organism evidence="5 6">
    <name type="scientific">Anaeromyxobacter paludicola</name>
    <dbReference type="NCBI Taxonomy" id="2918171"/>
    <lineage>
        <taxon>Bacteria</taxon>
        <taxon>Pseudomonadati</taxon>
        <taxon>Myxococcota</taxon>
        <taxon>Myxococcia</taxon>
        <taxon>Myxococcales</taxon>
        <taxon>Cystobacterineae</taxon>
        <taxon>Anaeromyxobacteraceae</taxon>
        <taxon>Anaeromyxobacter</taxon>
    </lineage>
</organism>
<accession>A0ABM7XA92</accession>
<feature type="transmembrane region" description="Helical" evidence="3">
    <location>
        <begin position="37"/>
        <end position="56"/>
    </location>
</feature>
<keyword evidence="3" id="KW-1133">Transmembrane helix</keyword>
<feature type="region of interest" description="Disordered" evidence="2">
    <location>
        <begin position="104"/>
        <end position="156"/>
    </location>
</feature>
<dbReference type="InterPro" id="IPR016047">
    <property type="entry name" value="M23ase_b-sheet_dom"/>
</dbReference>
<dbReference type="Proteomes" id="UP001162734">
    <property type="component" value="Chromosome"/>
</dbReference>
<dbReference type="SUPFAM" id="SSF51261">
    <property type="entry name" value="Duplicated hybrid motif"/>
    <property type="match status" value="1"/>
</dbReference>
<dbReference type="CDD" id="cd12797">
    <property type="entry name" value="M23_peptidase"/>
    <property type="match status" value="1"/>
</dbReference>
<dbReference type="InterPro" id="IPR050570">
    <property type="entry name" value="Cell_wall_metabolism_enzyme"/>
</dbReference>
<dbReference type="PANTHER" id="PTHR21666">
    <property type="entry name" value="PEPTIDASE-RELATED"/>
    <property type="match status" value="1"/>
</dbReference>
<dbReference type="Gene3D" id="2.70.70.10">
    <property type="entry name" value="Glucose Permease (Domain IIA)"/>
    <property type="match status" value="1"/>
</dbReference>
<sequence length="320" mass="33669">MRPRGRGPGDPVTVLVVGTHGEAVRRYQVKRGLPRRLAFAAALALAALGGTGVHYASLLGVAAANRALRDENAALRLRLSDVEQQVAHVSATLDDVERLDASLRASSGRLEPARAAPRPRPQDEAAPASAPDGRSGPAPAPPLAPPAAAPEGRPASRAGAALGELRDRAERGAGELRGALAYFDAQRSLLDRIPAVWPARGYVTSDYGTRLDPYTAERAIHRGLDIAARPGDPVLAPSDAVVEFAGVEHGYGNVVVLDHGGGLKTRFGHLSRILVRRGERVTKGTQVGAVGSTGKSTGPHLHYEVRVDGTAENPRKFLME</sequence>
<proteinExistence type="predicted"/>